<dbReference type="SMART" id="SM00387">
    <property type="entry name" value="HATPase_c"/>
    <property type="match status" value="1"/>
</dbReference>
<evidence type="ECO:0000256" key="3">
    <source>
        <dbReference type="ARBA" id="ARBA00012438"/>
    </source>
</evidence>
<comment type="subcellular location">
    <subcellularLocation>
        <location evidence="2">Membrane</location>
    </subcellularLocation>
</comment>
<dbReference type="InterPro" id="IPR036890">
    <property type="entry name" value="HATPase_C_sf"/>
</dbReference>
<dbReference type="InterPro" id="IPR036097">
    <property type="entry name" value="HisK_dim/P_sf"/>
</dbReference>
<dbReference type="InterPro" id="IPR003661">
    <property type="entry name" value="HisK_dim/P_dom"/>
</dbReference>
<keyword evidence="4" id="KW-0597">Phosphoprotein</keyword>
<proteinExistence type="predicted"/>
<dbReference type="SMART" id="SM00388">
    <property type="entry name" value="HisKA"/>
    <property type="match status" value="1"/>
</dbReference>
<dbReference type="SUPFAM" id="SSF47384">
    <property type="entry name" value="Homodimeric domain of signal transducing histidine kinase"/>
    <property type="match status" value="1"/>
</dbReference>
<dbReference type="PANTHER" id="PTHR45436">
    <property type="entry name" value="SENSOR HISTIDINE KINASE YKOH"/>
    <property type="match status" value="1"/>
</dbReference>
<keyword evidence="6 11" id="KW-0812">Transmembrane</keyword>
<comment type="caution">
    <text evidence="14">The sequence shown here is derived from an EMBL/GenBank/DDBJ whole genome shotgun (WGS) entry which is preliminary data.</text>
</comment>
<dbReference type="CDD" id="cd00075">
    <property type="entry name" value="HATPase"/>
    <property type="match status" value="1"/>
</dbReference>
<keyword evidence="10 11" id="KW-0472">Membrane</keyword>
<evidence type="ECO:0000256" key="10">
    <source>
        <dbReference type="ARBA" id="ARBA00023136"/>
    </source>
</evidence>
<dbReference type="GO" id="GO:0016301">
    <property type="term" value="F:kinase activity"/>
    <property type="evidence" value="ECO:0007669"/>
    <property type="project" value="UniProtKB-KW"/>
</dbReference>
<evidence type="ECO:0000313" key="15">
    <source>
        <dbReference type="Proteomes" id="UP000731907"/>
    </source>
</evidence>
<sequence>MRFALALSAVFAIGTLSAGGLSYLFLSREMTARLSADVRSGAESLARIAATGDRTDLREQILAQVRSSRDGASLFAFVDAGSGQALGSLHVAEPFEGARRLLVGQDIPESDVTGTESAEAYLAYGIRTDLGWVIAARDEAWVAESGEILIQTTAWSLVLATLLSIGLAVVIARKNERRIDGMDRVLDEVGEGRLDRRIGDTGNDDLAALAVRVDRMLDRLEAGVASIRQVSTDVAHDLRAPLARLRMRLEPQALSADVPTETRHEIGSALIDIDAISATFDAILRLARLQSGTVARRDEAVDLAALAASVHEILQASAEDRGHTLDLDLPMMPIKVEGDEDMLSQALTNLVANAIGHCPPPTHVRIRAGLRDARPFLEVSDNGPGIPEADRARVLERFVRLDASRSVSGTGLGLSLVAAIAALHGAELVLEDNGPGLRVSMVFHSIAPEASVLTKS</sequence>
<organism evidence="14 15">
    <name type="scientific">Paragemmobacter amnigenus</name>
    <dbReference type="NCBI Taxonomy" id="2852097"/>
    <lineage>
        <taxon>Bacteria</taxon>
        <taxon>Pseudomonadati</taxon>
        <taxon>Pseudomonadota</taxon>
        <taxon>Alphaproteobacteria</taxon>
        <taxon>Rhodobacterales</taxon>
        <taxon>Paracoccaceae</taxon>
        <taxon>Paragemmobacter</taxon>
    </lineage>
</organism>
<dbReference type="SUPFAM" id="SSF55874">
    <property type="entry name" value="ATPase domain of HSP90 chaperone/DNA topoisomerase II/histidine kinase"/>
    <property type="match status" value="1"/>
</dbReference>
<dbReference type="Proteomes" id="UP000731907">
    <property type="component" value="Unassembled WGS sequence"/>
</dbReference>
<dbReference type="InterPro" id="IPR003660">
    <property type="entry name" value="HAMP_dom"/>
</dbReference>
<dbReference type="PROSITE" id="PS50109">
    <property type="entry name" value="HIS_KIN"/>
    <property type="match status" value="1"/>
</dbReference>
<evidence type="ECO:0000256" key="8">
    <source>
        <dbReference type="ARBA" id="ARBA00022989"/>
    </source>
</evidence>
<dbReference type="SMART" id="SM00304">
    <property type="entry name" value="HAMP"/>
    <property type="match status" value="1"/>
</dbReference>
<evidence type="ECO:0000256" key="11">
    <source>
        <dbReference type="SAM" id="Phobius"/>
    </source>
</evidence>
<evidence type="ECO:0000256" key="7">
    <source>
        <dbReference type="ARBA" id="ARBA00022777"/>
    </source>
</evidence>
<dbReference type="InterPro" id="IPR003594">
    <property type="entry name" value="HATPase_dom"/>
</dbReference>
<evidence type="ECO:0000256" key="6">
    <source>
        <dbReference type="ARBA" id="ARBA00022692"/>
    </source>
</evidence>
<keyword evidence="7 14" id="KW-0418">Kinase</keyword>
<dbReference type="EC" id="2.7.13.3" evidence="3"/>
<reference evidence="14 15" key="1">
    <citation type="submission" date="2021-06" db="EMBL/GenBank/DDBJ databases">
        <title>Rhodobacteraceae bacterium strain HSP-20.</title>
        <authorList>
            <person name="Chen W.-M."/>
        </authorList>
    </citation>
    <scope>NUCLEOTIDE SEQUENCE [LARGE SCALE GENOMIC DNA]</scope>
    <source>
        <strain evidence="14 15">HSP-20</strain>
    </source>
</reference>
<keyword evidence="9" id="KW-0902">Two-component regulatory system</keyword>
<dbReference type="InterPro" id="IPR005467">
    <property type="entry name" value="His_kinase_dom"/>
</dbReference>
<dbReference type="Gene3D" id="6.10.340.10">
    <property type="match status" value="1"/>
</dbReference>
<dbReference type="CDD" id="cd06225">
    <property type="entry name" value="HAMP"/>
    <property type="match status" value="1"/>
</dbReference>
<dbReference type="InterPro" id="IPR004358">
    <property type="entry name" value="Sig_transdc_His_kin-like_C"/>
</dbReference>
<dbReference type="RefSeq" id="WP_161762926.1">
    <property type="nucleotide sequence ID" value="NZ_JAAATX020000009.1"/>
</dbReference>
<dbReference type="PANTHER" id="PTHR45436:SF8">
    <property type="entry name" value="HISTIDINE KINASE"/>
    <property type="match status" value="1"/>
</dbReference>
<name>A0ABS6J4V7_9RHOB</name>
<comment type="catalytic activity">
    <reaction evidence="1">
        <text>ATP + protein L-histidine = ADP + protein N-phospho-L-histidine.</text>
        <dbReference type="EC" id="2.7.13.3"/>
    </reaction>
</comment>
<accession>A0ABS6J4V7</accession>
<protein>
    <recommendedName>
        <fullName evidence="3">histidine kinase</fullName>
        <ecNumber evidence="3">2.7.13.3</ecNumber>
    </recommendedName>
</protein>
<dbReference type="InterPro" id="IPR050428">
    <property type="entry name" value="TCS_sensor_his_kinase"/>
</dbReference>
<evidence type="ECO:0000256" key="4">
    <source>
        <dbReference type="ARBA" id="ARBA00022553"/>
    </source>
</evidence>
<dbReference type="Gene3D" id="3.30.565.10">
    <property type="entry name" value="Histidine kinase-like ATPase, C-terminal domain"/>
    <property type="match status" value="1"/>
</dbReference>
<evidence type="ECO:0000256" key="1">
    <source>
        <dbReference type="ARBA" id="ARBA00000085"/>
    </source>
</evidence>
<dbReference type="CDD" id="cd00082">
    <property type="entry name" value="HisKA"/>
    <property type="match status" value="1"/>
</dbReference>
<evidence type="ECO:0000256" key="5">
    <source>
        <dbReference type="ARBA" id="ARBA00022679"/>
    </source>
</evidence>
<keyword evidence="15" id="KW-1185">Reference proteome</keyword>
<keyword evidence="5" id="KW-0808">Transferase</keyword>
<evidence type="ECO:0000256" key="2">
    <source>
        <dbReference type="ARBA" id="ARBA00004370"/>
    </source>
</evidence>
<evidence type="ECO:0000259" key="13">
    <source>
        <dbReference type="PROSITE" id="PS50885"/>
    </source>
</evidence>
<dbReference type="Pfam" id="PF02518">
    <property type="entry name" value="HATPase_c"/>
    <property type="match status" value="1"/>
</dbReference>
<dbReference type="EMBL" id="JAAATX020000009">
    <property type="protein sequence ID" value="MBU9698801.1"/>
    <property type="molecule type" value="Genomic_DNA"/>
</dbReference>
<evidence type="ECO:0000259" key="12">
    <source>
        <dbReference type="PROSITE" id="PS50109"/>
    </source>
</evidence>
<keyword evidence="8 11" id="KW-1133">Transmembrane helix</keyword>
<dbReference type="PRINTS" id="PR00344">
    <property type="entry name" value="BCTRLSENSOR"/>
</dbReference>
<evidence type="ECO:0000256" key="9">
    <source>
        <dbReference type="ARBA" id="ARBA00023012"/>
    </source>
</evidence>
<feature type="transmembrane region" description="Helical" evidence="11">
    <location>
        <begin position="154"/>
        <end position="172"/>
    </location>
</feature>
<gene>
    <name evidence="14" type="ORF">GU927_013200</name>
</gene>
<dbReference type="PROSITE" id="PS50885">
    <property type="entry name" value="HAMP"/>
    <property type="match status" value="1"/>
</dbReference>
<feature type="domain" description="HAMP" evidence="13">
    <location>
        <begin position="173"/>
        <end position="225"/>
    </location>
</feature>
<evidence type="ECO:0000313" key="14">
    <source>
        <dbReference type="EMBL" id="MBU9698801.1"/>
    </source>
</evidence>
<feature type="domain" description="Histidine kinase" evidence="12">
    <location>
        <begin position="233"/>
        <end position="447"/>
    </location>
</feature>